<dbReference type="Pfam" id="PF10646">
    <property type="entry name" value="Germane"/>
    <property type="match status" value="1"/>
</dbReference>
<feature type="region of interest" description="Disordered" evidence="1">
    <location>
        <begin position="32"/>
        <end position="58"/>
    </location>
</feature>
<evidence type="ECO:0000259" key="3">
    <source>
        <dbReference type="SMART" id="SM00909"/>
    </source>
</evidence>
<evidence type="ECO:0000313" key="4">
    <source>
        <dbReference type="EMBL" id="XBV22827.1"/>
    </source>
</evidence>
<proteinExistence type="predicted"/>
<feature type="signal peptide" evidence="2">
    <location>
        <begin position="1"/>
        <end position="25"/>
    </location>
</feature>
<feature type="domain" description="GerMN" evidence="3">
    <location>
        <begin position="87"/>
        <end position="176"/>
    </location>
</feature>
<evidence type="ECO:0000256" key="2">
    <source>
        <dbReference type="SAM" id="SignalP"/>
    </source>
</evidence>
<protein>
    <submittedName>
        <fullName evidence="4">GerMN domain-containing protein</fullName>
    </submittedName>
</protein>
<reference evidence="4" key="1">
    <citation type="submission" date="2024-06" db="EMBL/GenBank/DDBJ databases">
        <title>Kribbella sp. strain HUAS MG21 genome sequences.</title>
        <authorList>
            <person name="Mo P."/>
        </authorList>
    </citation>
    <scope>NUCLEOTIDE SEQUENCE</scope>
    <source>
        <strain evidence="4">HUAS MG21</strain>
    </source>
</reference>
<dbReference type="PROSITE" id="PS51257">
    <property type="entry name" value="PROKAR_LIPOPROTEIN"/>
    <property type="match status" value="1"/>
</dbReference>
<dbReference type="SMART" id="SM00909">
    <property type="entry name" value="Germane"/>
    <property type="match status" value="1"/>
</dbReference>
<accession>A0AAU7T862</accession>
<dbReference type="AlphaFoldDB" id="A0AAU7T862"/>
<dbReference type="EMBL" id="CP158165">
    <property type="protein sequence ID" value="XBV22827.1"/>
    <property type="molecule type" value="Genomic_DNA"/>
</dbReference>
<keyword evidence="2" id="KW-0732">Signal</keyword>
<dbReference type="RefSeq" id="WP_350275666.1">
    <property type="nucleotide sequence ID" value="NZ_CP158165.1"/>
</dbReference>
<sequence>MTRRTCTVLAAIAATILLIGCGVPIQQGPAPIDPDAVPSRLQGPLSPTPGPTTATPGRPSVQVVFVQQDQLVTLVRDAPSHATADRLQTVITALLAGPTTTEQADGLTSALPPELTLAVRTVQGDRVDLELSGETDGRSATENVLAVGQIVLSVTALPTIREVTFSRDGRPVEALLADGALTTAPLTASDYATLRTR</sequence>
<dbReference type="InterPro" id="IPR019606">
    <property type="entry name" value="GerMN"/>
</dbReference>
<feature type="chain" id="PRO_5043862772" evidence="2">
    <location>
        <begin position="26"/>
        <end position="197"/>
    </location>
</feature>
<organism evidence="4">
    <name type="scientific">Kribbella sp. HUAS MG21</name>
    <dbReference type="NCBI Taxonomy" id="3160966"/>
    <lineage>
        <taxon>Bacteria</taxon>
        <taxon>Bacillati</taxon>
        <taxon>Actinomycetota</taxon>
        <taxon>Actinomycetes</taxon>
        <taxon>Propionibacteriales</taxon>
        <taxon>Kribbellaceae</taxon>
        <taxon>Kribbella</taxon>
    </lineage>
</organism>
<evidence type="ECO:0000256" key="1">
    <source>
        <dbReference type="SAM" id="MobiDB-lite"/>
    </source>
</evidence>
<name>A0AAU7T862_9ACTN</name>
<gene>
    <name evidence="4" type="ORF">ABN611_30210</name>
</gene>